<keyword evidence="1" id="KW-0051">Antiviral defense</keyword>
<protein>
    <submittedName>
        <fullName evidence="3">CRISPR-associated RAMP protein Csx10</fullName>
    </submittedName>
</protein>
<dbReference type="AlphaFoldDB" id="A0A2W4XK59"/>
<dbReference type="NCBIfam" id="TIGR02674">
    <property type="entry name" value="cas_cyan_RAMP_2"/>
    <property type="match status" value="1"/>
</dbReference>
<feature type="domain" description="CRISPR type III-associated protein" evidence="2">
    <location>
        <begin position="7"/>
        <end position="236"/>
    </location>
</feature>
<comment type="caution">
    <text evidence="3">The sequence shown here is derived from an EMBL/GenBank/DDBJ whole genome shotgun (WGS) entry which is preliminary data.</text>
</comment>
<evidence type="ECO:0000313" key="3">
    <source>
        <dbReference type="EMBL" id="PZO35015.1"/>
    </source>
</evidence>
<dbReference type="Pfam" id="PF03787">
    <property type="entry name" value="RAMPs"/>
    <property type="match status" value="1"/>
</dbReference>
<accession>A0A2W4XK59</accession>
<dbReference type="InterPro" id="IPR013490">
    <property type="entry name" value="CRISPR-assoc_RAMP_Csx10"/>
</dbReference>
<name>A0A2W4XK59_9CYAN</name>
<dbReference type="InterPro" id="IPR005537">
    <property type="entry name" value="RAMP_III_fam"/>
</dbReference>
<evidence type="ECO:0000256" key="1">
    <source>
        <dbReference type="ARBA" id="ARBA00023118"/>
    </source>
</evidence>
<dbReference type="EMBL" id="QBMN01000187">
    <property type="protein sequence ID" value="PZO35015.1"/>
    <property type="molecule type" value="Genomic_DNA"/>
</dbReference>
<sequence length="403" mass="44241">MKEIQLTIKALSPLAIGRQKPGGSISEAQEYIPGSVIRGAVASQMLRQSPQSGDQPGGDFQALFVDEGAAVFSNAYPTGAGVRSQVPPATAVSSKTFPGFKGEKPDNGGVFDTLIDSFCAEGHGHLYDPNCPKDGGRLEPFGGFYSLEGNQYRSHSVATRLLTKVGINRRRATAQEQVLYSVQVINETQKKGREDTLFSGTIRLENAELAQVLAEYLTSSRLRLGGSTSRGLGKVKIQAEVSDYQSETERRVNAFNQVLRDRWQTWGNLFDSPQSPLPETCKFFTLDLQSEAILSEQWRRTTVISPAMLRQMAGVDDPDLALQATYSSYDYRSGWNAAWGLMKDVELVTTKGAVYLFSTPNLEAWLPALAALERRGVGERTPEGFGQVQVCSEFHHVFREEAA</sequence>
<organism evidence="3 4">
    <name type="scientific">Shackletoniella antarctica</name>
    <dbReference type="NCBI Taxonomy" id="268115"/>
    <lineage>
        <taxon>Bacteria</taxon>
        <taxon>Bacillati</taxon>
        <taxon>Cyanobacteriota</taxon>
        <taxon>Cyanophyceae</taxon>
        <taxon>Oculatellales</taxon>
        <taxon>Oculatellaceae</taxon>
        <taxon>Shackletoniella</taxon>
    </lineage>
</organism>
<reference evidence="3 4" key="2">
    <citation type="submission" date="2018-06" db="EMBL/GenBank/DDBJ databases">
        <title>Metagenomic assembly of (sub)arctic Cyanobacteria and their associated microbiome from non-axenic cultures.</title>
        <authorList>
            <person name="Baurain D."/>
        </authorList>
    </citation>
    <scope>NUCLEOTIDE SEQUENCE [LARGE SCALE GENOMIC DNA]</scope>
    <source>
        <strain evidence="3">ULC041bin1</strain>
    </source>
</reference>
<evidence type="ECO:0000313" key="4">
    <source>
        <dbReference type="Proteomes" id="UP000249081"/>
    </source>
</evidence>
<gene>
    <name evidence="3" type="primary">csx10</name>
    <name evidence="3" type="ORF">DCF17_19545</name>
</gene>
<dbReference type="Proteomes" id="UP000249081">
    <property type="component" value="Unassembled WGS sequence"/>
</dbReference>
<proteinExistence type="predicted"/>
<dbReference type="GO" id="GO:0051607">
    <property type="term" value="P:defense response to virus"/>
    <property type="evidence" value="ECO:0007669"/>
    <property type="project" value="UniProtKB-KW"/>
</dbReference>
<evidence type="ECO:0000259" key="2">
    <source>
        <dbReference type="Pfam" id="PF03787"/>
    </source>
</evidence>
<reference evidence="4" key="1">
    <citation type="submission" date="2018-04" db="EMBL/GenBank/DDBJ databases">
        <authorList>
            <person name="Cornet L."/>
        </authorList>
    </citation>
    <scope>NUCLEOTIDE SEQUENCE [LARGE SCALE GENOMIC DNA]</scope>
</reference>